<evidence type="ECO:0000313" key="4">
    <source>
        <dbReference type="EMBL" id="TMQ70751.1"/>
    </source>
</evidence>
<dbReference type="SMART" id="SM00116">
    <property type="entry name" value="CBS"/>
    <property type="match status" value="2"/>
</dbReference>
<proteinExistence type="predicted"/>
<dbReference type="InterPro" id="IPR051257">
    <property type="entry name" value="Diverse_CBS-Domain"/>
</dbReference>
<organism evidence="4 5">
    <name type="scientific">Eiseniibacteriota bacterium</name>
    <dbReference type="NCBI Taxonomy" id="2212470"/>
    <lineage>
        <taxon>Bacteria</taxon>
        <taxon>Candidatus Eiseniibacteriota</taxon>
    </lineage>
</organism>
<gene>
    <name evidence="4" type="ORF">E6K80_07535</name>
</gene>
<keyword evidence="1 2" id="KW-0129">CBS domain</keyword>
<dbReference type="Proteomes" id="UP000319836">
    <property type="component" value="Unassembled WGS sequence"/>
</dbReference>
<protein>
    <submittedName>
        <fullName evidence="4">CBS domain-containing protein</fullName>
    </submittedName>
</protein>
<dbReference type="PROSITE" id="PS51371">
    <property type="entry name" value="CBS"/>
    <property type="match status" value="2"/>
</dbReference>
<dbReference type="Pfam" id="PF00571">
    <property type="entry name" value="CBS"/>
    <property type="match status" value="2"/>
</dbReference>
<accession>A0A538U4G9</accession>
<dbReference type="Gene3D" id="3.10.580.10">
    <property type="entry name" value="CBS-domain"/>
    <property type="match status" value="1"/>
</dbReference>
<name>A0A538U4G9_UNCEI</name>
<dbReference type="AlphaFoldDB" id="A0A538U4G9"/>
<feature type="domain" description="CBS" evidence="3">
    <location>
        <begin position="75"/>
        <end position="131"/>
    </location>
</feature>
<dbReference type="SUPFAM" id="SSF54631">
    <property type="entry name" value="CBS-domain pair"/>
    <property type="match status" value="1"/>
</dbReference>
<reference evidence="4 5" key="1">
    <citation type="journal article" date="2019" name="Nat. Microbiol.">
        <title>Mediterranean grassland soil C-N compound turnover is dependent on rainfall and depth, and is mediated by genomically divergent microorganisms.</title>
        <authorList>
            <person name="Diamond S."/>
            <person name="Andeer P.F."/>
            <person name="Li Z."/>
            <person name="Crits-Christoph A."/>
            <person name="Burstein D."/>
            <person name="Anantharaman K."/>
            <person name="Lane K.R."/>
            <person name="Thomas B.C."/>
            <person name="Pan C."/>
            <person name="Northen T.R."/>
            <person name="Banfield J.F."/>
        </authorList>
    </citation>
    <scope>NUCLEOTIDE SEQUENCE [LARGE SCALE GENOMIC DNA]</scope>
    <source>
        <strain evidence="4">WS_10</strain>
    </source>
</reference>
<feature type="domain" description="CBS" evidence="3">
    <location>
        <begin position="7"/>
        <end position="67"/>
    </location>
</feature>
<dbReference type="CDD" id="cd04622">
    <property type="entry name" value="CBS_pair_HRP1_like"/>
    <property type="match status" value="1"/>
</dbReference>
<dbReference type="PANTHER" id="PTHR43080:SF2">
    <property type="entry name" value="CBS DOMAIN-CONTAINING PROTEIN"/>
    <property type="match status" value="1"/>
</dbReference>
<dbReference type="PANTHER" id="PTHR43080">
    <property type="entry name" value="CBS DOMAIN-CONTAINING PROTEIN CBSX3, MITOCHONDRIAL"/>
    <property type="match status" value="1"/>
</dbReference>
<evidence type="ECO:0000259" key="3">
    <source>
        <dbReference type="PROSITE" id="PS51371"/>
    </source>
</evidence>
<evidence type="ECO:0000256" key="1">
    <source>
        <dbReference type="ARBA" id="ARBA00023122"/>
    </source>
</evidence>
<dbReference type="EMBL" id="VBPA01000183">
    <property type="protein sequence ID" value="TMQ70751.1"/>
    <property type="molecule type" value="Genomic_DNA"/>
</dbReference>
<evidence type="ECO:0000313" key="5">
    <source>
        <dbReference type="Proteomes" id="UP000319836"/>
    </source>
</evidence>
<evidence type="ECO:0000256" key="2">
    <source>
        <dbReference type="PROSITE-ProRule" id="PRU00703"/>
    </source>
</evidence>
<dbReference type="InterPro" id="IPR046342">
    <property type="entry name" value="CBS_dom_sf"/>
</dbReference>
<dbReference type="InterPro" id="IPR000644">
    <property type="entry name" value="CBS_dom"/>
</dbReference>
<comment type="caution">
    <text evidence="4">The sequence shown here is derived from an EMBL/GenBank/DDBJ whole genome shotgun (WGS) entry which is preliminary data.</text>
</comment>
<sequence length="141" mass="15186">MKVKDIMTKDPAVCTPDTMLQVVALMMVDHDCGQIPVIESNSNARPVGVVTDRDIIVRAVARGMNPLDMTARDVMTSPAVTVTPDTKVEDCADTLADKRVRRVPVVDDDGACSGMISQADLAQHAPEKLTSKVLRTVSEPI</sequence>